<protein>
    <submittedName>
        <fullName evidence="7">RNA polymerase sigma factor</fullName>
    </submittedName>
</protein>
<evidence type="ECO:0000256" key="4">
    <source>
        <dbReference type="ARBA" id="ARBA00023163"/>
    </source>
</evidence>
<reference evidence="8" key="1">
    <citation type="journal article" date="2019" name="Int. J. Syst. Evol. Microbiol.">
        <title>The Global Catalogue of Microorganisms (GCM) 10K type strain sequencing project: providing services to taxonomists for standard genome sequencing and annotation.</title>
        <authorList>
            <consortium name="The Broad Institute Genomics Platform"/>
            <consortium name="The Broad Institute Genome Sequencing Center for Infectious Disease"/>
            <person name="Wu L."/>
            <person name="Ma J."/>
        </authorList>
    </citation>
    <scope>NUCLEOTIDE SEQUENCE [LARGE SCALE GENOMIC DNA]</scope>
    <source>
        <strain evidence="8">KCTC 52416</strain>
    </source>
</reference>
<dbReference type="InterPro" id="IPR039425">
    <property type="entry name" value="RNA_pol_sigma-70-like"/>
</dbReference>
<dbReference type="InterPro" id="IPR013324">
    <property type="entry name" value="RNA_pol_sigma_r3/r4-like"/>
</dbReference>
<dbReference type="InterPro" id="IPR013325">
    <property type="entry name" value="RNA_pol_sigma_r2"/>
</dbReference>
<evidence type="ECO:0000256" key="3">
    <source>
        <dbReference type="ARBA" id="ARBA00023082"/>
    </source>
</evidence>
<dbReference type="Proteomes" id="UP001595526">
    <property type="component" value="Unassembled WGS sequence"/>
</dbReference>
<dbReference type="Gene3D" id="1.10.10.10">
    <property type="entry name" value="Winged helix-like DNA-binding domain superfamily/Winged helix DNA-binding domain"/>
    <property type="match status" value="1"/>
</dbReference>
<evidence type="ECO:0000259" key="6">
    <source>
        <dbReference type="Pfam" id="PF08281"/>
    </source>
</evidence>
<keyword evidence="8" id="KW-1185">Reference proteome</keyword>
<name>A0ABV7JJ65_9SPHI</name>
<dbReference type="Pfam" id="PF08281">
    <property type="entry name" value="Sigma70_r4_2"/>
    <property type="match status" value="1"/>
</dbReference>
<sequence>MERSDLIRDLQAGKEAGLTAVFRLYNRSLLYFSQQFVPQEVGEEIVADTFLKVWELRDRFNTMDRLRAFLYIATKNACLNYLRSPHAKRSVENISEFEDSLTEDTDTLTKIVQTELIRQIYEEVAKLPHKQREVFSLTYLDDLSVEEISGKLKISPSAVYINRSRALNYLRSSLKLDDSLWIWALLLPVC</sequence>
<keyword evidence="3" id="KW-0731">Sigma factor</keyword>
<dbReference type="SUPFAM" id="SSF88659">
    <property type="entry name" value="Sigma3 and sigma4 domains of RNA polymerase sigma factors"/>
    <property type="match status" value="1"/>
</dbReference>
<dbReference type="InterPro" id="IPR014284">
    <property type="entry name" value="RNA_pol_sigma-70_dom"/>
</dbReference>
<evidence type="ECO:0000259" key="5">
    <source>
        <dbReference type="Pfam" id="PF04542"/>
    </source>
</evidence>
<accession>A0ABV7JJ65</accession>
<dbReference type="PANTHER" id="PTHR43133:SF46">
    <property type="entry name" value="RNA POLYMERASE SIGMA-70 FACTOR ECF SUBFAMILY"/>
    <property type="match status" value="1"/>
</dbReference>
<dbReference type="Gene3D" id="1.10.1740.10">
    <property type="match status" value="1"/>
</dbReference>
<feature type="domain" description="RNA polymerase sigma-70 region 2" evidence="5">
    <location>
        <begin position="25"/>
        <end position="84"/>
    </location>
</feature>
<dbReference type="InterPro" id="IPR007627">
    <property type="entry name" value="RNA_pol_sigma70_r2"/>
</dbReference>
<organism evidence="7 8">
    <name type="scientific">Parapedobacter deserti</name>
    <dbReference type="NCBI Taxonomy" id="1912957"/>
    <lineage>
        <taxon>Bacteria</taxon>
        <taxon>Pseudomonadati</taxon>
        <taxon>Bacteroidota</taxon>
        <taxon>Sphingobacteriia</taxon>
        <taxon>Sphingobacteriales</taxon>
        <taxon>Sphingobacteriaceae</taxon>
        <taxon>Parapedobacter</taxon>
    </lineage>
</organism>
<evidence type="ECO:0000313" key="8">
    <source>
        <dbReference type="Proteomes" id="UP001595526"/>
    </source>
</evidence>
<dbReference type="InterPro" id="IPR013249">
    <property type="entry name" value="RNA_pol_sigma70_r4_t2"/>
</dbReference>
<comment type="caution">
    <text evidence="7">The sequence shown here is derived from an EMBL/GenBank/DDBJ whole genome shotgun (WGS) entry which is preliminary data.</text>
</comment>
<dbReference type="SUPFAM" id="SSF88946">
    <property type="entry name" value="Sigma2 domain of RNA polymerase sigma factors"/>
    <property type="match status" value="1"/>
</dbReference>
<dbReference type="PANTHER" id="PTHR43133">
    <property type="entry name" value="RNA POLYMERASE ECF-TYPE SIGMA FACTO"/>
    <property type="match status" value="1"/>
</dbReference>
<keyword evidence="4" id="KW-0804">Transcription</keyword>
<keyword evidence="2" id="KW-0805">Transcription regulation</keyword>
<evidence type="ECO:0000313" key="7">
    <source>
        <dbReference type="EMBL" id="MFC3197137.1"/>
    </source>
</evidence>
<evidence type="ECO:0000256" key="1">
    <source>
        <dbReference type="ARBA" id="ARBA00010641"/>
    </source>
</evidence>
<dbReference type="EMBL" id="JBHRTA010000016">
    <property type="protein sequence ID" value="MFC3197137.1"/>
    <property type="molecule type" value="Genomic_DNA"/>
</dbReference>
<gene>
    <name evidence="7" type="ORF">ACFOET_05905</name>
</gene>
<evidence type="ECO:0000256" key="2">
    <source>
        <dbReference type="ARBA" id="ARBA00023015"/>
    </source>
</evidence>
<dbReference type="Pfam" id="PF04542">
    <property type="entry name" value="Sigma70_r2"/>
    <property type="match status" value="1"/>
</dbReference>
<comment type="similarity">
    <text evidence="1">Belongs to the sigma-70 factor family. ECF subfamily.</text>
</comment>
<dbReference type="NCBIfam" id="TIGR02937">
    <property type="entry name" value="sigma70-ECF"/>
    <property type="match status" value="1"/>
</dbReference>
<dbReference type="InterPro" id="IPR036388">
    <property type="entry name" value="WH-like_DNA-bd_sf"/>
</dbReference>
<proteinExistence type="inferred from homology"/>
<dbReference type="RefSeq" id="WP_379020540.1">
    <property type="nucleotide sequence ID" value="NZ_JBHRTA010000016.1"/>
</dbReference>
<feature type="domain" description="RNA polymerase sigma factor 70 region 4 type 2" evidence="6">
    <location>
        <begin position="118"/>
        <end position="167"/>
    </location>
</feature>